<keyword evidence="3" id="KW-1185">Reference proteome</keyword>
<evidence type="ECO:0000313" key="3">
    <source>
        <dbReference type="Proteomes" id="UP000239532"/>
    </source>
</evidence>
<evidence type="ECO:0000313" key="2">
    <source>
        <dbReference type="EMBL" id="PRP65654.1"/>
    </source>
</evidence>
<feature type="transmembrane region" description="Helical" evidence="1">
    <location>
        <begin position="30"/>
        <end position="48"/>
    </location>
</feature>
<accession>A0A2S9WQ87</accession>
<dbReference type="Proteomes" id="UP000239532">
    <property type="component" value="Unassembled WGS sequence"/>
</dbReference>
<reference evidence="2 3" key="1">
    <citation type="submission" date="2016-11" db="EMBL/GenBank/DDBJ databases">
        <title>Trade-off between light-utilization and light-protection in marine flavobacteria.</title>
        <authorList>
            <person name="Kumagai Y."/>
        </authorList>
    </citation>
    <scope>NUCLEOTIDE SEQUENCE [LARGE SCALE GENOMIC DNA]</scope>
    <source>
        <strain evidence="2 3">JCM 17109</strain>
    </source>
</reference>
<gene>
    <name evidence="2" type="ORF">BST86_00395</name>
</gene>
<organism evidence="2 3">
    <name type="scientific">Nonlabens agnitus</name>
    <dbReference type="NCBI Taxonomy" id="870484"/>
    <lineage>
        <taxon>Bacteria</taxon>
        <taxon>Pseudomonadati</taxon>
        <taxon>Bacteroidota</taxon>
        <taxon>Flavobacteriia</taxon>
        <taxon>Flavobacteriales</taxon>
        <taxon>Flavobacteriaceae</taxon>
        <taxon>Nonlabens</taxon>
    </lineage>
</organism>
<evidence type="ECO:0000256" key="1">
    <source>
        <dbReference type="SAM" id="Phobius"/>
    </source>
</evidence>
<sequence length="112" mass="13265">MWSYTIAIFLAALAAILIAWIFTKNKDDKTRYYALAIPCMICAVWALVFCWTWFYYFNIFLALPALLISVILFYFVRKLGSKERLTKIILWNYALLLLLTVTSAIFFEVFHW</sequence>
<comment type="caution">
    <text evidence="2">The sequence shown here is derived from an EMBL/GenBank/DDBJ whole genome shotgun (WGS) entry which is preliminary data.</text>
</comment>
<keyword evidence="1" id="KW-0812">Transmembrane</keyword>
<dbReference type="EMBL" id="MQUC01000003">
    <property type="protein sequence ID" value="PRP65654.1"/>
    <property type="molecule type" value="Genomic_DNA"/>
</dbReference>
<feature type="transmembrane region" description="Helical" evidence="1">
    <location>
        <begin position="88"/>
        <end position="107"/>
    </location>
</feature>
<feature type="transmembrane region" description="Helical" evidence="1">
    <location>
        <begin position="54"/>
        <end position="76"/>
    </location>
</feature>
<protein>
    <submittedName>
        <fullName evidence="2">Uncharacterized protein</fullName>
    </submittedName>
</protein>
<keyword evidence="1" id="KW-1133">Transmembrane helix</keyword>
<feature type="transmembrane region" description="Helical" evidence="1">
    <location>
        <begin position="6"/>
        <end position="23"/>
    </location>
</feature>
<keyword evidence="1" id="KW-0472">Membrane</keyword>
<dbReference type="AlphaFoldDB" id="A0A2S9WQ87"/>
<name>A0A2S9WQ87_9FLAO</name>
<proteinExistence type="predicted"/>